<dbReference type="AlphaFoldDB" id="A0A848L713"/>
<dbReference type="Proteomes" id="UP000518300">
    <property type="component" value="Unassembled WGS sequence"/>
</dbReference>
<dbReference type="Pfam" id="PF13646">
    <property type="entry name" value="HEAT_2"/>
    <property type="match status" value="1"/>
</dbReference>
<organism evidence="1 2">
    <name type="scientific">Pyxidicoccus fallax</name>
    <dbReference type="NCBI Taxonomy" id="394095"/>
    <lineage>
        <taxon>Bacteria</taxon>
        <taxon>Pseudomonadati</taxon>
        <taxon>Myxococcota</taxon>
        <taxon>Myxococcia</taxon>
        <taxon>Myxococcales</taxon>
        <taxon>Cystobacterineae</taxon>
        <taxon>Myxococcaceae</taxon>
        <taxon>Pyxidicoccus</taxon>
    </lineage>
</organism>
<proteinExistence type="predicted"/>
<evidence type="ECO:0008006" key="3">
    <source>
        <dbReference type="Google" id="ProtNLM"/>
    </source>
</evidence>
<dbReference type="InterPro" id="IPR016024">
    <property type="entry name" value="ARM-type_fold"/>
</dbReference>
<dbReference type="InterPro" id="IPR011989">
    <property type="entry name" value="ARM-like"/>
</dbReference>
<evidence type="ECO:0000313" key="2">
    <source>
        <dbReference type="Proteomes" id="UP000518300"/>
    </source>
</evidence>
<dbReference type="SUPFAM" id="SSF48371">
    <property type="entry name" value="ARM repeat"/>
    <property type="match status" value="1"/>
</dbReference>
<reference evidence="1 2" key="1">
    <citation type="submission" date="2020-04" db="EMBL/GenBank/DDBJ databases">
        <title>Draft genome of Pyxidicoccus fallax type strain.</title>
        <authorList>
            <person name="Whitworth D.E."/>
        </authorList>
    </citation>
    <scope>NUCLEOTIDE SEQUENCE [LARGE SCALE GENOMIC DNA]</scope>
    <source>
        <strain evidence="1 2">DSM 14698</strain>
    </source>
</reference>
<dbReference type="EMBL" id="JABBJJ010000016">
    <property type="protein sequence ID" value="NMO14317.1"/>
    <property type="molecule type" value="Genomic_DNA"/>
</dbReference>
<dbReference type="InterPro" id="IPR004155">
    <property type="entry name" value="PBS_lyase_HEAT"/>
</dbReference>
<dbReference type="SMART" id="SM00567">
    <property type="entry name" value="EZ_HEAT"/>
    <property type="match status" value="3"/>
</dbReference>
<dbReference type="Gene3D" id="1.25.10.10">
    <property type="entry name" value="Leucine-rich Repeat Variant"/>
    <property type="match status" value="1"/>
</dbReference>
<evidence type="ECO:0000313" key="1">
    <source>
        <dbReference type="EMBL" id="NMO14317.1"/>
    </source>
</evidence>
<comment type="caution">
    <text evidence="1">The sequence shown here is derived from an EMBL/GenBank/DDBJ whole genome shotgun (WGS) entry which is preliminary data.</text>
</comment>
<protein>
    <recommendedName>
        <fullName evidence="3">HEAT repeat domain-containing protein</fullName>
    </recommendedName>
</protein>
<name>A0A848L713_9BACT</name>
<gene>
    <name evidence="1" type="ORF">HG543_05525</name>
</gene>
<sequence>MSSIPSLVWSSRESIRAQLLSLLETTPSTDSKLRQRVVSLLGIFGGPEDVPLLRALLFSDLEDYSVQNVALWNGVKLGLRLSGPELARLLARESPHGCGGHTHLGPCTPTLEDFIPLATTEETLSVIETTLHEASAYKRARVLASADDLHLPSHLVERLYTRWYTSDRQVLAAGDVYDRRANLDVAVAHRARPEAWSLIEEWLRELEAEDLIRPERWDLSEEELGRLFRVAPSLHRRALESLLLPPPELLAHFGLDALLRRLRRVMRAASVGEYRERRISPLPDEFPQAVSLLVEWREARPLLASLLCDFNLSEKVRRELLNALFDHDRARVIRWAHVASRYPDNAPLVRFVLLRAARQPEPGDRALFLAALRGPDDEARAFALAGLFALGETGAGWCDRLTSLVHSDHPRVRLGAAACLAREGRREWLPLLRQEALEPSEPRLRAEAVHWLARVDAEASRPVLMKLLAEEDSFARGSRIVGEDEVVWALSRLRSNEDLSALLDAATRSWSSPLMLRVLRYHLARQEGHPVEDIPPPLPRWNEYDVSPS</sequence>
<keyword evidence="2" id="KW-1185">Reference proteome</keyword>
<dbReference type="RefSeq" id="WP_169343615.1">
    <property type="nucleotide sequence ID" value="NZ_JABBJJ010000016.1"/>
</dbReference>
<accession>A0A848L713</accession>